<dbReference type="AlphaFoldDB" id="A0A060S791"/>
<feature type="region of interest" description="Disordered" evidence="1">
    <location>
        <begin position="1"/>
        <end position="30"/>
    </location>
</feature>
<accession>A0A060S791</accession>
<dbReference type="STRING" id="5643.A0A060S791"/>
<protein>
    <recommendedName>
        <fullName evidence="2">Fungal-type protein kinase domain-containing protein</fullName>
    </recommendedName>
</protein>
<dbReference type="EMBL" id="CCBP010000076">
    <property type="protein sequence ID" value="CDO70322.1"/>
    <property type="molecule type" value="Genomic_DNA"/>
</dbReference>
<keyword evidence="4" id="KW-1185">Reference proteome</keyword>
<sequence length="453" mass="51065">MAGQQSRDWTRFNHKTAPPSGTSPSPNPPATYDTYTLGSKTITKAVIQEHAMAELDRVCFVATKDFLNNILPVDRQTLDRVYRAVVPTLYEKRRWKGFPSPTAKYKEEHLYQPFVDVANAIMRSAKEVVPANENQVHQAVWKDYHTKAPQSLEPDAARIRPDCALAMAIADAVISDSSVLNAKKETLWWLQLVAVVEAKRDFDQKDEDLIIQLLGYLRLMMVEQKDRRFTLSVFLSSTQVSVWLQDRSGVLGMDVPINIHQVHPMDFIHVIATLAILPAHRLGFNPSMKLAREPLPPIHTYHFLSEGPDKFNVEMYKKSNYAMQWVITVEKEVFITLRAMSPLCTDVVSGSGSIVWAVIRYVDRQKDPDMCAVYVLKQLWKSDGQADEGAIYEYLCQMRATSSNPGAKYVGEMECREVVKIEGAVDSTEGLIRRGLESVPPPPSMPPAGSKRS</sequence>
<dbReference type="Pfam" id="PF17667">
    <property type="entry name" value="Pkinase_fungal"/>
    <property type="match status" value="1"/>
</dbReference>
<evidence type="ECO:0000256" key="1">
    <source>
        <dbReference type="SAM" id="MobiDB-lite"/>
    </source>
</evidence>
<name>A0A060S791_PYCCI</name>
<evidence type="ECO:0000313" key="4">
    <source>
        <dbReference type="Proteomes" id="UP000029665"/>
    </source>
</evidence>
<gene>
    <name evidence="3" type="ORF">BN946_scf184843.g11</name>
</gene>
<proteinExistence type="predicted"/>
<evidence type="ECO:0000259" key="2">
    <source>
        <dbReference type="Pfam" id="PF17667"/>
    </source>
</evidence>
<evidence type="ECO:0000313" key="3">
    <source>
        <dbReference type="EMBL" id="CDO70322.1"/>
    </source>
</evidence>
<comment type="caution">
    <text evidence="3">The sequence shown here is derived from an EMBL/GenBank/DDBJ whole genome shotgun (WGS) entry which is preliminary data.</text>
</comment>
<feature type="domain" description="Fungal-type protein kinase" evidence="2">
    <location>
        <begin position="174"/>
        <end position="437"/>
    </location>
</feature>
<dbReference type="Proteomes" id="UP000029665">
    <property type="component" value="Unassembled WGS sequence"/>
</dbReference>
<organism evidence="3 4">
    <name type="scientific">Pycnoporus cinnabarinus</name>
    <name type="common">Cinnabar-red polypore</name>
    <name type="synonym">Trametes cinnabarina</name>
    <dbReference type="NCBI Taxonomy" id="5643"/>
    <lineage>
        <taxon>Eukaryota</taxon>
        <taxon>Fungi</taxon>
        <taxon>Dikarya</taxon>
        <taxon>Basidiomycota</taxon>
        <taxon>Agaricomycotina</taxon>
        <taxon>Agaricomycetes</taxon>
        <taxon>Polyporales</taxon>
        <taxon>Polyporaceae</taxon>
        <taxon>Trametes</taxon>
    </lineage>
</organism>
<dbReference type="OMA" id="ARIRPDC"/>
<dbReference type="HOGENOM" id="CLU_604303_0_0_1"/>
<feature type="region of interest" description="Disordered" evidence="1">
    <location>
        <begin position="433"/>
        <end position="453"/>
    </location>
</feature>
<dbReference type="PANTHER" id="PTHR38248">
    <property type="entry name" value="FUNK1 6"/>
    <property type="match status" value="1"/>
</dbReference>
<dbReference type="InterPro" id="IPR040976">
    <property type="entry name" value="Pkinase_fungal"/>
</dbReference>
<dbReference type="OrthoDB" id="3185297at2759"/>
<reference evidence="3" key="1">
    <citation type="submission" date="2014-01" db="EMBL/GenBank/DDBJ databases">
        <title>The genome of the white-rot fungus Pycnoporus cinnabarinus: a basidiomycete model with a versatile arsenal for lignocellulosic biomass breakdown.</title>
        <authorList>
            <person name="Levasseur A."/>
            <person name="Lomascolo A."/>
            <person name="Ruiz-Duenas F.J."/>
            <person name="Uzan E."/>
            <person name="Piumi F."/>
            <person name="Kues U."/>
            <person name="Ram A.F.J."/>
            <person name="Murat C."/>
            <person name="Haon M."/>
            <person name="Benoit I."/>
            <person name="Arfi Y."/>
            <person name="Chevret D."/>
            <person name="Drula E."/>
            <person name="Kwon M.J."/>
            <person name="Gouret P."/>
            <person name="Lesage-Meessen L."/>
            <person name="Lombard V."/>
            <person name="Mariette J."/>
            <person name="Noirot C."/>
            <person name="Park J."/>
            <person name="Patyshakuliyeva A."/>
            <person name="Wieneger R.A.B."/>
            <person name="Wosten H.A.B."/>
            <person name="Martin F."/>
            <person name="Coutinho P.M."/>
            <person name="de Vries R."/>
            <person name="Martinez A.T."/>
            <person name="Klopp C."/>
            <person name="Pontarotti P."/>
            <person name="Henrissat B."/>
            <person name="Record E."/>
        </authorList>
    </citation>
    <scope>NUCLEOTIDE SEQUENCE [LARGE SCALE GENOMIC DNA]</scope>
    <source>
        <strain evidence="3">BRFM137</strain>
    </source>
</reference>
<dbReference type="PANTHER" id="PTHR38248:SF2">
    <property type="entry name" value="FUNK1 11"/>
    <property type="match status" value="1"/>
</dbReference>